<protein>
    <submittedName>
        <fullName evidence="1">Uncharacterized protein</fullName>
    </submittedName>
</protein>
<proteinExistence type="predicted"/>
<name>A0A820RTV3_9BILA</name>
<dbReference type="EMBL" id="CAJOBG010045304">
    <property type="protein sequence ID" value="CAF4443163.1"/>
    <property type="molecule type" value="Genomic_DNA"/>
</dbReference>
<organism evidence="1 2">
    <name type="scientific">Rotaria magnacalcarata</name>
    <dbReference type="NCBI Taxonomy" id="392030"/>
    <lineage>
        <taxon>Eukaryota</taxon>
        <taxon>Metazoa</taxon>
        <taxon>Spiralia</taxon>
        <taxon>Gnathifera</taxon>
        <taxon>Rotifera</taxon>
        <taxon>Eurotatoria</taxon>
        <taxon>Bdelloidea</taxon>
        <taxon>Philodinida</taxon>
        <taxon>Philodinidae</taxon>
        <taxon>Rotaria</taxon>
    </lineage>
</organism>
<gene>
    <name evidence="1" type="ORF">OVN521_LOCUS37428</name>
</gene>
<comment type="caution">
    <text evidence="1">The sequence shown here is derived from an EMBL/GenBank/DDBJ whole genome shotgun (WGS) entry which is preliminary data.</text>
</comment>
<feature type="non-terminal residue" evidence="1">
    <location>
        <position position="1"/>
    </location>
</feature>
<evidence type="ECO:0000313" key="1">
    <source>
        <dbReference type="EMBL" id="CAF4443163.1"/>
    </source>
</evidence>
<reference evidence="1" key="1">
    <citation type="submission" date="2021-02" db="EMBL/GenBank/DDBJ databases">
        <authorList>
            <person name="Nowell W R."/>
        </authorList>
    </citation>
    <scope>NUCLEOTIDE SEQUENCE</scope>
</reference>
<sequence>NGPSTKILKDLLRYLWGKLKDRLEIRSFHSKSKARPRISNCRFVIAGGDVKESVAIHNAFSLLNLSNFDTSVITGDNNDGVAFPLKELLNRVTILNCIYKGSNGE</sequence>
<dbReference type="Proteomes" id="UP000663866">
    <property type="component" value="Unassembled WGS sequence"/>
</dbReference>
<keyword evidence="2" id="KW-1185">Reference proteome</keyword>
<dbReference type="AlphaFoldDB" id="A0A820RTV3"/>
<accession>A0A820RTV3</accession>
<evidence type="ECO:0000313" key="2">
    <source>
        <dbReference type="Proteomes" id="UP000663866"/>
    </source>
</evidence>